<feature type="domain" description="MULE transposase" evidence="5">
    <location>
        <begin position="180"/>
        <end position="277"/>
    </location>
</feature>
<dbReference type="Pfam" id="PF10551">
    <property type="entry name" value="MULE"/>
    <property type="match status" value="1"/>
</dbReference>
<keyword evidence="2" id="KW-0863">Zinc-finger</keyword>
<keyword evidence="1" id="KW-0479">Metal-binding</keyword>
<dbReference type="AlphaFoldDB" id="A0AAN8JC47"/>
<accession>A0AAN8JC47</accession>
<name>A0AAN8JC47_PATCE</name>
<dbReference type="Pfam" id="PF04500">
    <property type="entry name" value="FLYWCH"/>
    <property type="match status" value="1"/>
</dbReference>
<dbReference type="PANTHER" id="PTHR47160:SF10">
    <property type="entry name" value="MULE TRANSPOSASE DOMAIN-CONTAINING PROTEIN"/>
    <property type="match status" value="1"/>
</dbReference>
<evidence type="ECO:0008006" key="8">
    <source>
        <dbReference type="Google" id="ProtNLM"/>
    </source>
</evidence>
<evidence type="ECO:0000313" key="6">
    <source>
        <dbReference type="EMBL" id="KAK6171799.1"/>
    </source>
</evidence>
<keyword evidence="7" id="KW-1185">Reference proteome</keyword>
<dbReference type="Proteomes" id="UP001347796">
    <property type="component" value="Unassembled WGS sequence"/>
</dbReference>
<dbReference type="EMBL" id="JAZGQO010000013">
    <property type="protein sequence ID" value="KAK6171799.1"/>
    <property type="molecule type" value="Genomic_DNA"/>
</dbReference>
<sequence>MAGLQRVEYVQSQTGIQVFIQENTYSKNKVRGQFVHWRCSEKNCSGKCTTSGDFIVNLTGVHSHPPKYSSTVRFLSTLRKRTREETTPLQAIYNDEISRLTAGVAQNMPSFPSVSSALYRHRLKSIPVLPQSRRDVNLEGAWTQTQDGRRFLLFSDGEEDKLIAFSTDDQLATLQSADTVYMDGTFSSCPALWSQLYVIQARSGNTMYPLVFVLMPDRTQTTYTRLFGLLKDKIQQTFNRPFQPTIVQTDFELAAIRAIQQDFPAADVKGCFFHFTQAIWRKTQDLGLSVPYKEDPEVQRWIRRTDGLPLLPLADVQDTWLAAMAATPNVPRAVEMNDYVVETWVDYGARFPLHLWNNHKTIGPRTNNNLEGFHSRLNKELPHNHPNIYRFVQICQKIETAEKAKFAQICLDAAPPRRKRVDAVGHLLKLG</sequence>
<evidence type="ECO:0000259" key="5">
    <source>
        <dbReference type="Pfam" id="PF10551"/>
    </source>
</evidence>
<dbReference type="InterPro" id="IPR018289">
    <property type="entry name" value="MULE_transposase_dom"/>
</dbReference>
<gene>
    <name evidence="6" type="ORF">SNE40_018228</name>
</gene>
<keyword evidence="3" id="KW-0862">Zinc</keyword>
<protein>
    <recommendedName>
        <fullName evidence="8">MULE transposase domain-containing protein</fullName>
    </recommendedName>
</protein>
<dbReference type="Gene3D" id="2.20.25.240">
    <property type="match status" value="1"/>
</dbReference>
<reference evidence="6 7" key="1">
    <citation type="submission" date="2024-01" db="EMBL/GenBank/DDBJ databases">
        <title>The genome of the rayed Mediterranean limpet Patella caerulea (Linnaeus, 1758).</title>
        <authorList>
            <person name="Anh-Thu Weber A."/>
            <person name="Halstead-Nussloch G."/>
        </authorList>
    </citation>
    <scope>NUCLEOTIDE SEQUENCE [LARGE SCALE GENOMIC DNA]</scope>
    <source>
        <strain evidence="6">AATW-2023a</strain>
        <tissue evidence="6">Whole specimen</tissue>
    </source>
</reference>
<dbReference type="PANTHER" id="PTHR47160">
    <property type="entry name" value="PUTATIVE-RELATED"/>
    <property type="match status" value="1"/>
</dbReference>
<feature type="domain" description="FLYWCH-type" evidence="4">
    <location>
        <begin position="15"/>
        <end position="64"/>
    </location>
</feature>
<dbReference type="InterPro" id="IPR007588">
    <property type="entry name" value="Znf_FLYWCH"/>
</dbReference>
<organism evidence="6 7">
    <name type="scientific">Patella caerulea</name>
    <name type="common">Rayed Mediterranean limpet</name>
    <dbReference type="NCBI Taxonomy" id="87958"/>
    <lineage>
        <taxon>Eukaryota</taxon>
        <taxon>Metazoa</taxon>
        <taxon>Spiralia</taxon>
        <taxon>Lophotrochozoa</taxon>
        <taxon>Mollusca</taxon>
        <taxon>Gastropoda</taxon>
        <taxon>Patellogastropoda</taxon>
        <taxon>Patelloidea</taxon>
        <taxon>Patellidae</taxon>
        <taxon>Patella</taxon>
    </lineage>
</organism>
<proteinExistence type="predicted"/>
<evidence type="ECO:0000256" key="3">
    <source>
        <dbReference type="ARBA" id="ARBA00022833"/>
    </source>
</evidence>
<comment type="caution">
    <text evidence="6">The sequence shown here is derived from an EMBL/GenBank/DDBJ whole genome shotgun (WGS) entry which is preliminary data.</text>
</comment>
<dbReference type="GO" id="GO:0008270">
    <property type="term" value="F:zinc ion binding"/>
    <property type="evidence" value="ECO:0007669"/>
    <property type="project" value="UniProtKB-KW"/>
</dbReference>
<evidence type="ECO:0000259" key="4">
    <source>
        <dbReference type="Pfam" id="PF04500"/>
    </source>
</evidence>
<evidence type="ECO:0000256" key="2">
    <source>
        <dbReference type="ARBA" id="ARBA00022771"/>
    </source>
</evidence>
<evidence type="ECO:0000313" key="7">
    <source>
        <dbReference type="Proteomes" id="UP001347796"/>
    </source>
</evidence>
<evidence type="ECO:0000256" key="1">
    <source>
        <dbReference type="ARBA" id="ARBA00022723"/>
    </source>
</evidence>